<dbReference type="RefSeq" id="WP_138470526.1">
    <property type="nucleotide sequence ID" value="NZ_JBGQQG010000007.1"/>
</dbReference>
<evidence type="ECO:0000256" key="3">
    <source>
        <dbReference type="ARBA" id="ARBA00022500"/>
    </source>
</evidence>
<keyword evidence="6 11" id="KW-0472">Membrane</keyword>
<evidence type="ECO:0000259" key="12">
    <source>
        <dbReference type="PROSITE" id="PS50111"/>
    </source>
</evidence>
<feature type="region of interest" description="Disordered" evidence="10">
    <location>
        <begin position="731"/>
        <end position="750"/>
    </location>
</feature>
<evidence type="ECO:0000256" key="7">
    <source>
        <dbReference type="ARBA" id="ARBA00023224"/>
    </source>
</evidence>
<keyword evidence="9" id="KW-0175">Coiled coil</keyword>
<keyword evidence="5 11" id="KW-1133">Transmembrane helix</keyword>
<proteinExistence type="predicted"/>
<dbReference type="GO" id="GO:0007165">
    <property type="term" value="P:signal transduction"/>
    <property type="evidence" value="ECO:0007669"/>
    <property type="project" value="UniProtKB-KW"/>
</dbReference>
<dbReference type="Pfam" id="PF00015">
    <property type="entry name" value="MCPsignal"/>
    <property type="match status" value="1"/>
</dbReference>
<organism evidence="13 14">
    <name type="scientific">Marinilactibacillus psychrotolerans</name>
    <dbReference type="NCBI Taxonomy" id="191770"/>
    <lineage>
        <taxon>Bacteria</taxon>
        <taxon>Bacillati</taxon>
        <taxon>Bacillota</taxon>
        <taxon>Bacilli</taxon>
        <taxon>Lactobacillales</taxon>
        <taxon>Carnobacteriaceae</taxon>
        <taxon>Marinilactibacillus</taxon>
    </lineage>
</organism>
<evidence type="ECO:0000313" key="14">
    <source>
        <dbReference type="Proteomes" id="UP000307201"/>
    </source>
</evidence>
<evidence type="ECO:0000256" key="2">
    <source>
        <dbReference type="ARBA" id="ARBA00022475"/>
    </source>
</evidence>
<feature type="domain" description="Methyl-accepting transducer" evidence="12">
    <location>
        <begin position="443"/>
        <end position="700"/>
    </location>
</feature>
<sequence length="750" mass="81933">MDKVKKQWGNIKVNINKINWSKFKPSKGGTGVQRNHKSVRWPITILLTIVMLVPVLTALFFSYIQTTKIMTERVEAQEEQITSNIVSTINNATAAAESTVEKLAMDSILNQVSAGISGAESQLSSRLQYISSGNRYISDAYYIPIGEDQDIVTTNTLSNADDLSEQLPWLESASTSNGIQWSKPYTLNGSTRIAVSRPLFGGQAVIGVLAVDLDFETIKKDVAEAKIANTGSIQIFTDEGIVLASPDTSLIGENHNEKPYFQTISNQESDSDSGIIYDDQVNGEKFGLYYEKVPSIGLTVFGMVNENEMSEETSAIIKTFITIILITVILAAVISYFAAGIITSIANAMMKIFGEVRQGNLTNRLKYKELVNFKNPFVMIKKKRSKDSHQANSSKNDLDPKGNEIHQIAIAFNETMDTFENTITTIQGNSQHVSEMAATLTELSDQTSSATSEVAQTITGVAEATSTQTEDTEETANQMKDLSQALNEINEAVGTMGGHADNTMILNGNNIFATQDVDQNWKETLGTMDQLKDQIKEVDGDIQNIEGIVNAITNIAKKTNLLALNASIEAARAGEAGRGFAVVAEEIRTLAEQSAQSSKDIQNIIHTVQNKSTDMVNHLEETNEDSKVQTEKISEALSASESVASSLEQLVASMIIVIQSSSVINERKDQVVSQLENIAASAEENSAGTEEVSANAEEILATMEDFTSQIKNLEDVAITLKHSAEQFEINQKQENNFDSNDEDNLSAEYV</sequence>
<dbReference type="Gene3D" id="1.10.287.950">
    <property type="entry name" value="Methyl-accepting chemotaxis protein"/>
    <property type="match status" value="1"/>
</dbReference>
<dbReference type="SMART" id="SM00283">
    <property type="entry name" value="MA"/>
    <property type="match status" value="1"/>
</dbReference>
<evidence type="ECO:0000313" key="13">
    <source>
        <dbReference type="EMBL" id="TLQ09383.1"/>
    </source>
</evidence>
<keyword evidence="7 8" id="KW-0807">Transducer</keyword>
<keyword evidence="2" id="KW-1003">Cell membrane</keyword>
<protein>
    <recommendedName>
        <fullName evidence="12">Methyl-accepting transducer domain-containing protein</fullName>
    </recommendedName>
</protein>
<dbReference type="InterPro" id="IPR033479">
    <property type="entry name" value="dCache_1"/>
</dbReference>
<gene>
    <name evidence="13" type="ORF">FEZ48_01110</name>
</gene>
<dbReference type="GO" id="GO:0005886">
    <property type="term" value="C:plasma membrane"/>
    <property type="evidence" value="ECO:0007669"/>
    <property type="project" value="UniProtKB-SubCell"/>
</dbReference>
<keyword evidence="3" id="KW-0145">Chemotaxis</keyword>
<dbReference type="SUPFAM" id="SSF58104">
    <property type="entry name" value="Methyl-accepting chemotaxis protein (MCP) signaling domain"/>
    <property type="match status" value="1"/>
</dbReference>
<evidence type="ECO:0000256" key="9">
    <source>
        <dbReference type="SAM" id="Coils"/>
    </source>
</evidence>
<evidence type="ECO:0000256" key="1">
    <source>
        <dbReference type="ARBA" id="ARBA00004651"/>
    </source>
</evidence>
<evidence type="ECO:0000256" key="10">
    <source>
        <dbReference type="SAM" id="MobiDB-lite"/>
    </source>
</evidence>
<dbReference type="Proteomes" id="UP000307201">
    <property type="component" value="Unassembled WGS sequence"/>
</dbReference>
<dbReference type="Gene3D" id="3.30.450.20">
    <property type="entry name" value="PAS domain"/>
    <property type="match status" value="1"/>
</dbReference>
<dbReference type="Pfam" id="PF02743">
    <property type="entry name" value="dCache_1"/>
    <property type="match status" value="1"/>
</dbReference>
<dbReference type="PANTHER" id="PTHR32089">
    <property type="entry name" value="METHYL-ACCEPTING CHEMOTAXIS PROTEIN MCPB"/>
    <property type="match status" value="1"/>
</dbReference>
<name>A0A5R9C7T9_9LACT</name>
<evidence type="ECO:0000256" key="8">
    <source>
        <dbReference type="PROSITE-ProRule" id="PRU00284"/>
    </source>
</evidence>
<comment type="caution">
    <text evidence="13">The sequence shown here is derived from an EMBL/GenBank/DDBJ whole genome shotgun (WGS) entry which is preliminary data.</text>
</comment>
<dbReference type="EMBL" id="VBTE01000002">
    <property type="protein sequence ID" value="TLQ09383.1"/>
    <property type="molecule type" value="Genomic_DNA"/>
</dbReference>
<dbReference type="PROSITE" id="PS50111">
    <property type="entry name" value="CHEMOTAXIS_TRANSDUC_2"/>
    <property type="match status" value="1"/>
</dbReference>
<feature type="transmembrane region" description="Helical" evidence="11">
    <location>
        <begin position="43"/>
        <end position="64"/>
    </location>
</feature>
<dbReference type="OrthoDB" id="9760371at2"/>
<feature type="region of interest" description="Disordered" evidence="10">
    <location>
        <begin position="382"/>
        <end position="401"/>
    </location>
</feature>
<evidence type="ECO:0000256" key="4">
    <source>
        <dbReference type="ARBA" id="ARBA00022692"/>
    </source>
</evidence>
<feature type="coiled-coil region" evidence="9">
    <location>
        <begin position="665"/>
        <end position="716"/>
    </location>
</feature>
<feature type="transmembrane region" description="Helical" evidence="11">
    <location>
        <begin position="320"/>
        <end position="342"/>
    </location>
</feature>
<reference evidence="13 14" key="1">
    <citation type="submission" date="2019-05" db="EMBL/GenBank/DDBJ databases">
        <title>The metagenome of a microbial culture collection derived from dairy environment covers the genomic content of the human microbiome.</title>
        <authorList>
            <person name="Roder T."/>
            <person name="Wuthrich D."/>
            <person name="Sattari Z."/>
            <person name="Von Ah U."/>
            <person name="Bar C."/>
            <person name="Ronchi F."/>
            <person name="Macpherson A.J."/>
            <person name="Ganal-Vonarburg S.C."/>
            <person name="Bruggmann R."/>
            <person name="Vergeres G."/>
        </authorList>
    </citation>
    <scope>NUCLEOTIDE SEQUENCE [LARGE SCALE GENOMIC DNA]</scope>
    <source>
        <strain evidence="13 14">FAM 24235</strain>
    </source>
</reference>
<evidence type="ECO:0000256" key="11">
    <source>
        <dbReference type="SAM" id="Phobius"/>
    </source>
</evidence>
<comment type="subcellular location">
    <subcellularLocation>
        <location evidence="1">Cell membrane</location>
        <topology evidence="1">Multi-pass membrane protein</topology>
    </subcellularLocation>
</comment>
<dbReference type="AlphaFoldDB" id="A0A5R9C7T9"/>
<dbReference type="GO" id="GO:0006935">
    <property type="term" value="P:chemotaxis"/>
    <property type="evidence" value="ECO:0007669"/>
    <property type="project" value="UniProtKB-KW"/>
</dbReference>
<keyword evidence="4 11" id="KW-0812">Transmembrane</keyword>
<dbReference type="Gene3D" id="6.10.340.10">
    <property type="match status" value="1"/>
</dbReference>
<dbReference type="PANTHER" id="PTHR32089:SF112">
    <property type="entry name" value="LYSOZYME-LIKE PROTEIN-RELATED"/>
    <property type="match status" value="1"/>
</dbReference>
<dbReference type="InterPro" id="IPR004089">
    <property type="entry name" value="MCPsignal_dom"/>
</dbReference>
<dbReference type="STRING" id="191770.SAMN04488013_11267"/>
<evidence type="ECO:0000256" key="5">
    <source>
        <dbReference type="ARBA" id="ARBA00022989"/>
    </source>
</evidence>
<feature type="compositionally biased region" description="Acidic residues" evidence="10">
    <location>
        <begin position="739"/>
        <end position="750"/>
    </location>
</feature>
<evidence type="ECO:0000256" key="6">
    <source>
        <dbReference type="ARBA" id="ARBA00023136"/>
    </source>
</evidence>
<accession>A0A5R9C7T9</accession>